<feature type="domain" description="YknX-like beta-barrel" evidence="4">
    <location>
        <begin position="394"/>
        <end position="462"/>
    </location>
</feature>
<evidence type="ECO:0000259" key="4">
    <source>
        <dbReference type="Pfam" id="PF25990"/>
    </source>
</evidence>
<feature type="domain" description="Multidrug resistance protein MdtA-like barrel-sandwich hybrid" evidence="3">
    <location>
        <begin position="81"/>
        <end position="120"/>
    </location>
</feature>
<protein>
    <submittedName>
        <fullName evidence="5">HlyD family secretion protein</fullName>
    </submittedName>
</protein>
<evidence type="ECO:0000256" key="1">
    <source>
        <dbReference type="SAM" id="Coils"/>
    </source>
</evidence>
<dbReference type="GO" id="GO:1990281">
    <property type="term" value="C:efflux pump complex"/>
    <property type="evidence" value="ECO:0007669"/>
    <property type="project" value="TreeGrafter"/>
</dbReference>
<sequence>MKKIIQKLFLKNKKKGRIKGKKVLIFLILILAVLAGVIAAAGFKKSKSASTTAKSIRTATVTKRDIVSELSSSGTISPQNTYDITSLVEGEVIAADFEEGDEVEKGQILYQIDTSSMESEMTSVNNNLSRAQENYQTALDDYNSALGDYSGNTYKSTESGYIKSLSIKEGDKVGNNTEIASIYDDKTMKIKLPFLSGEAAQIAAGQAAVLTLTDTGEQIQGAVTSVSNMDVTLTGGRIVRYVTIEVTNPGGLTTETPATAAVGDYVCSVEATFEPKLESTMKADLSSSVEVGTMLVHEGDYVTKGTPIFTMESKSADKLLRTYKDTMEKAQETLEGAKSKLESTENTYDNYTITAPISGKVITKTVKAGDKITKSSSGSSTLAVIYDMSAYTFKMSVDELDVKSVEVGQEVNITADAVTGKTFQGTVTNVSLESSTSNGVTNYPVTVTLNDGMDELLPGMNVDGVIILDKAADVLAVPADALMRGNQVYVKDDSVKEPQGNIPEGFRAVEVTTGLISDEYVEITSGLEENQEVYVAQTTVSTSTNIMMPGGMGGVNVGPGGSGSGVRYRSEGGGSGSGNRSTGSGGGSGNGGRQP</sequence>
<feature type="domain" description="Multidrug resistance protein MdtA-like barrel-sandwich hybrid" evidence="3">
    <location>
        <begin position="159"/>
        <end position="376"/>
    </location>
</feature>
<evidence type="ECO:0000313" key="6">
    <source>
        <dbReference type="Proteomes" id="UP000231092"/>
    </source>
</evidence>
<reference evidence="5 6" key="1">
    <citation type="submission" date="2017-11" db="EMBL/GenBank/DDBJ databases">
        <title>Understudied soil microbes with underappreciated capabilities: Untangling the Clostridium saccharolyticum group.</title>
        <authorList>
            <person name="Leschine S."/>
        </authorList>
    </citation>
    <scope>NUCLEOTIDE SEQUENCE [LARGE SCALE GENOMIC DNA]</scope>
    <source>
        <strain evidence="5 6">18A</strain>
    </source>
</reference>
<dbReference type="PANTHER" id="PTHR30469">
    <property type="entry name" value="MULTIDRUG RESISTANCE PROTEIN MDTA"/>
    <property type="match status" value="1"/>
</dbReference>
<dbReference type="InterPro" id="IPR058636">
    <property type="entry name" value="Beta-barrel_YknX"/>
</dbReference>
<feature type="compositionally biased region" description="Gly residues" evidence="2">
    <location>
        <begin position="551"/>
        <end position="564"/>
    </location>
</feature>
<name>A0A2M8Z3H6_9FIRM</name>
<dbReference type="Pfam" id="PF25990">
    <property type="entry name" value="Beta-barrel_YknX"/>
    <property type="match status" value="1"/>
</dbReference>
<dbReference type="Pfam" id="PF25917">
    <property type="entry name" value="BSH_RND"/>
    <property type="match status" value="2"/>
</dbReference>
<feature type="coiled-coil region" evidence="1">
    <location>
        <begin position="114"/>
        <end position="141"/>
    </location>
</feature>
<dbReference type="Gene3D" id="2.40.50.100">
    <property type="match status" value="2"/>
</dbReference>
<dbReference type="Gene3D" id="1.10.287.470">
    <property type="entry name" value="Helix hairpin bin"/>
    <property type="match status" value="1"/>
</dbReference>
<proteinExistence type="predicted"/>
<evidence type="ECO:0000313" key="5">
    <source>
        <dbReference type="EMBL" id="PJJ27991.1"/>
    </source>
</evidence>
<accession>A0A2M8Z3H6</accession>
<dbReference type="AlphaFoldDB" id="A0A2M8Z3H6"/>
<comment type="caution">
    <text evidence="5">The sequence shown here is derived from an EMBL/GenBank/DDBJ whole genome shotgun (WGS) entry which is preliminary data.</text>
</comment>
<dbReference type="SUPFAM" id="SSF111369">
    <property type="entry name" value="HlyD-like secretion proteins"/>
    <property type="match status" value="2"/>
</dbReference>
<dbReference type="GO" id="GO:0015562">
    <property type="term" value="F:efflux transmembrane transporter activity"/>
    <property type="evidence" value="ECO:0007669"/>
    <property type="project" value="TreeGrafter"/>
</dbReference>
<feature type="region of interest" description="Disordered" evidence="2">
    <location>
        <begin position="551"/>
        <end position="595"/>
    </location>
</feature>
<feature type="coiled-coil region" evidence="1">
    <location>
        <begin position="320"/>
        <end position="354"/>
    </location>
</feature>
<dbReference type="Gene3D" id="2.40.420.20">
    <property type="match status" value="1"/>
</dbReference>
<evidence type="ECO:0000259" key="3">
    <source>
        <dbReference type="Pfam" id="PF25917"/>
    </source>
</evidence>
<keyword evidence="1" id="KW-0175">Coiled coil</keyword>
<dbReference type="Gene3D" id="2.40.30.170">
    <property type="match status" value="2"/>
</dbReference>
<dbReference type="OrthoDB" id="1725043at2"/>
<feature type="compositionally biased region" description="Gly residues" evidence="2">
    <location>
        <begin position="571"/>
        <end position="595"/>
    </location>
</feature>
<dbReference type="InterPro" id="IPR058625">
    <property type="entry name" value="MdtA-like_BSH"/>
</dbReference>
<dbReference type="PANTHER" id="PTHR30469:SF33">
    <property type="entry name" value="SLR1207 PROTEIN"/>
    <property type="match status" value="1"/>
</dbReference>
<evidence type="ECO:0000256" key="2">
    <source>
        <dbReference type="SAM" id="MobiDB-lite"/>
    </source>
</evidence>
<dbReference type="Proteomes" id="UP000231092">
    <property type="component" value="Unassembled WGS sequence"/>
</dbReference>
<dbReference type="EMBL" id="PGET01000001">
    <property type="protein sequence ID" value="PJJ27991.1"/>
    <property type="molecule type" value="Genomic_DNA"/>
</dbReference>
<dbReference type="RefSeq" id="WP_100304546.1">
    <property type="nucleotide sequence ID" value="NZ_PGET01000001.1"/>
</dbReference>
<organism evidence="5 6">
    <name type="scientific">[Clostridium] celerecrescens 18A</name>
    <dbReference type="NCBI Taxonomy" id="1286362"/>
    <lineage>
        <taxon>Bacteria</taxon>
        <taxon>Bacillati</taxon>
        <taxon>Bacillota</taxon>
        <taxon>Clostridia</taxon>
        <taxon>Lachnospirales</taxon>
        <taxon>Lachnospiraceae</taxon>
        <taxon>Lacrimispora</taxon>
    </lineage>
</organism>
<gene>
    <name evidence="5" type="ORF">H171_1479</name>
</gene>